<feature type="region of interest" description="Disordered" evidence="1">
    <location>
        <begin position="1"/>
        <end position="24"/>
    </location>
</feature>
<protein>
    <submittedName>
        <fullName evidence="2">Uncharacterized protein</fullName>
    </submittedName>
</protein>
<accession>A0ABU0FE16</accession>
<evidence type="ECO:0000256" key="1">
    <source>
        <dbReference type="SAM" id="MobiDB-lite"/>
    </source>
</evidence>
<organism evidence="2 3">
    <name type="scientific">Labrys monachus</name>
    <dbReference type="NCBI Taxonomy" id="217067"/>
    <lineage>
        <taxon>Bacteria</taxon>
        <taxon>Pseudomonadati</taxon>
        <taxon>Pseudomonadota</taxon>
        <taxon>Alphaproteobacteria</taxon>
        <taxon>Hyphomicrobiales</taxon>
        <taxon>Xanthobacteraceae</taxon>
        <taxon>Labrys</taxon>
    </lineage>
</organism>
<reference evidence="2 3" key="1">
    <citation type="submission" date="2023-07" db="EMBL/GenBank/DDBJ databases">
        <title>Genomic Encyclopedia of Type Strains, Phase IV (KMG-IV): sequencing the most valuable type-strain genomes for metagenomic binning, comparative biology and taxonomic classification.</title>
        <authorList>
            <person name="Goeker M."/>
        </authorList>
    </citation>
    <scope>NUCLEOTIDE SEQUENCE [LARGE SCALE GENOMIC DNA]</scope>
    <source>
        <strain evidence="2 3">DSM 5896</strain>
    </source>
</reference>
<sequence>MAKEQKRGNRETRKPKTAKPAAPVVATSLVRGALTPVTFNTPKKKG</sequence>
<proteinExistence type="predicted"/>
<gene>
    <name evidence="2" type="ORF">J3R73_002650</name>
</gene>
<feature type="compositionally biased region" description="Basic and acidic residues" evidence="1">
    <location>
        <begin position="1"/>
        <end position="14"/>
    </location>
</feature>
<evidence type="ECO:0000313" key="2">
    <source>
        <dbReference type="EMBL" id="MDQ0392858.1"/>
    </source>
</evidence>
<dbReference type="EMBL" id="JAUSVK010000001">
    <property type="protein sequence ID" value="MDQ0392858.1"/>
    <property type="molecule type" value="Genomic_DNA"/>
</dbReference>
<name>A0ABU0FE16_9HYPH</name>
<comment type="caution">
    <text evidence="2">The sequence shown here is derived from an EMBL/GenBank/DDBJ whole genome shotgun (WGS) entry which is preliminary data.</text>
</comment>
<dbReference type="RefSeq" id="WP_307427416.1">
    <property type="nucleotide sequence ID" value="NZ_JAUSVK010000001.1"/>
</dbReference>
<dbReference type="Proteomes" id="UP001237448">
    <property type="component" value="Unassembled WGS sequence"/>
</dbReference>
<keyword evidence="3" id="KW-1185">Reference proteome</keyword>
<evidence type="ECO:0000313" key="3">
    <source>
        <dbReference type="Proteomes" id="UP001237448"/>
    </source>
</evidence>